<keyword evidence="2" id="KW-0238">DNA-binding</keyword>
<dbReference type="InterPro" id="IPR018060">
    <property type="entry name" value="HTH_AraC"/>
</dbReference>
<protein>
    <submittedName>
        <fullName evidence="5">HTH-type transcriptional activator RhaS</fullName>
    </submittedName>
</protein>
<dbReference type="PANTHER" id="PTHR46796">
    <property type="entry name" value="HTH-TYPE TRANSCRIPTIONAL ACTIVATOR RHAS-RELATED"/>
    <property type="match status" value="1"/>
</dbReference>
<dbReference type="GO" id="GO:0043565">
    <property type="term" value="F:sequence-specific DNA binding"/>
    <property type="evidence" value="ECO:0007669"/>
    <property type="project" value="InterPro"/>
</dbReference>
<evidence type="ECO:0000313" key="5">
    <source>
        <dbReference type="EMBL" id="CAB3804629.1"/>
    </source>
</evidence>
<dbReference type="Proteomes" id="UP000494252">
    <property type="component" value="Unassembled WGS sequence"/>
</dbReference>
<sequence length="306" mass="34172">MGVYGDQIGSHFRVQKPRTLISRGLSHATIAVTELRCDAPDHGMTTPIAPEDAFVVGLQLRDYSGDLWLDGKSAKVKPIHRGQIAVYDLKVDTQAYLRTPFHCLQFYLPGQGLTSLAEQNGASFDRDLNCALGVTLEDPIWMQIAQLMMPALEAPEQANPLFLDHLSLALAAHFASKYGGMHMSDRLVRGGLAPWQLRLTKEMMANRLDGNVSLSEMAQACGLTPTYFARAFKQSTGLPPHRWLLMQRLEKARALMVSSAMTLLEIAFACGFADQSHFTRVFTRYYGVTPSVWRRSHHGRELKTMH</sequence>
<evidence type="ECO:0000256" key="3">
    <source>
        <dbReference type="ARBA" id="ARBA00023163"/>
    </source>
</evidence>
<dbReference type="SUPFAM" id="SSF46689">
    <property type="entry name" value="Homeodomain-like"/>
    <property type="match status" value="2"/>
</dbReference>
<evidence type="ECO:0000256" key="2">
    <source>
        <dbReference type="ARBA" id="ARBA00023125"/>
    </source>
</evidence>
<evidence type="ECO:0000259" key="4">
    <source>
        <dbReference type="PROSITE" id="PS01124"/>
    </source>
</evidence>
<dbReference type="EMBL" id="CADIKI010000020">
    <property type="protein sequence ID" value="CAB3804629.1"/>
    <property type="molecule type" value="Genomic_DNA"/>
</dbReference>
<name>A0A6J5GSX2_9BURK</name>
<dbReference type="Gene3D" id="1.10.10.60">
    <property type="entry name" value="Homeodomain-like"/>
    <property type="match status" value="2"/>
</dbReference>
<dbReference type="InterPro" id="IPR009057">
    <property type="entry name" value="Homeodomain-like_sf"/>
</dbReference>
<dbReference type="InterPro" id="IPR018062">
    <property type="entry name" value="HTH_AraC-typ_CS"/>
</dbReference>
<dbReference type="SMART" id="SM00342">
    <property type="entry name" value="HTH_ARAC"/>
    <property type="match status" value="1"/>
</dbReference>
<evidence type="ECO:0000256" key="1">
    <source>
        <dbReference type="ARBA" id="ARBA00023015"/>
    </source>
</evidence>
<dbReference type="PROSITE" id="PS00041">
    <property type="entry name" value="HTH_ARAC_FAMILY_1"/>
    <property type="match status" value="1"/>
</dbReference>
<evidence type="ECO:0000313" key="6">
    <source>
        <dbReference type="Proteomes" id="UP000494252"/>
    </source>
</evidence>
<accession>A0A6J5GSX2</accession>
<reference evidence="5 6" key="1">
    <citation type="submission" date="2020-04" db="EMBL/GenBank/DDBJ databases">
        <authorList>
            <person name="De Canck E."/>
        </authorList>
    </citation>
    <scope>NUCLEOTIDE SEQUENCE [LARGE SCALE GENOMIC DNA]</scope>
    <source>
        <strain evidence="5 6">LMG 27177</strain>
    </source>
</reference>
<dbReference type="PROSITE" id="PS01124">
    <property type="entry name" value="HTH_ARAC_FAMILY_2"/>
    <property type="match status" value="1"/>
</dbReference>
<feature type="domain" description="HTH araC/xylS-type" evidence="4">
    <location>
        <begin position="198"/>
        <end position="296"/>
    </location>
</feature>
<keyword evidence="3" id="KW-0804">Transcription</keyword>
<dbReference type="InterPro" id="IPR020449">
    <property type="entry name" value="Tscrpt_reg_AraC-type_HTH"/>
</dbReference>
<dbReference type="PANTHER" id="PTHR46796:SF14">
    <property type="entry name" value="TRANSCRIPTIONAL REGULATORY PROTEIN"/>
    <property type="match status" value="1"/>
</dbReference>
<dbReference type="GO" id="GO:0003700">
    <property type="term" value="F:DNA-binding transcription factor activity"/>
    <property type="evidence" value="ECO:0007669"/>
    <property type="project" value="InterPro"/>
</dbReference>
<dbReference type="PRINTS" id="PR00032">
    <property type="entry name" value="HTHARAC"/>
</dbReference>
<organism evidence="5 6">
    <name type="scientific">Paraburkholderia fynbosensis</name>
    <dbReference type="NCBI Taxonomy" id="1200993"/>
    <lineage>
        <taxon>Bacteria</taxon>
        <taxon>Pseudomonadati</taxon>
        <taxon>Pseudomonadota</taxon>
        <taxon>Betaproteobacteria</taxon>
        <taxon>Burkholderiales</taxon>
        <taxon>Burkholderiaceae</taxon>
        <taxon>Paraburkholderia</taxon>
    </lineage>
</organism>
<proteinExistence type="predicted"/>
<dbReference type="Pfam" id="PF12833">
    <property type="entry name" value="HTH_18"/>
    <property type="match status" value="1"/>
</dbReference>
<keyword evidence="1" id="KW-0805">Transcription regulation</keyword>
<dbReference type="InterPro" id="IPR050204">
    <property type="entry name" value="AraC_XylS_family_regulators"/>
</dbReference>
<dbReference type="AlphaFoldDB" id="A0A6J5GSX2"/>
<keyword evidence="6" id="KW-1185">Reference proteome</keyword>
<gene>
    <name evidence="5" type="primary">rhaS_13</name>
    <name evidence="5" type="ORF">LMG27177_05706</name>
</gene>